<evidence type="ECO:0000256" key="1">
    <source>
        <dbReference type="SAM" id="MobiDB-lite"/>
    </source>
</evidence>
<keyword evidence="4" id="KW-1185">Reference proteome</keyword>
<proteinExistence type="predicted"/>
<keyword evidence="2" id="KW-0472">Membrane</keyword>
<feature type="transmembrane region" description="Helical" evidence="2">
    <location>
        <begin position="12"/>
        <end position="45"/>
    </location>
</feature>
<dbReference type="RefSeq" id="WP_103662196.1">
    <property type="nucleotide sequence ID" value="NZ_ML136892.1"/>
</dbReference>
<evidence type="ECO:0000256" key="2">
    <source>
        <dbReference type="SAM" id="Phobius"/>
    </source>
</evidence>
<keyword evidence="2" id="KW-0812">Transmembrane</keyword>
<feature type="compositionally biased region" description="Basic and acidic residues" evidence="1">
    <location>
        <begin position="84"/>
        <end position="93"/>
    </location>
</feature>
<dbReference type="AlphaFoldDB" id="A0A437STM4"/>
<evidence type="ECO:0000313" key="4">
    <source>
        <dbReference type="Proteomes" id="UP000288291"/>
    </source>
</evidence>
<organism evidence="3 4">
    <name type="scientific">Lactobacillus xujianguonis</name>
    <dbReference type="NCBI Taxonomy" id="2495899"/>
    <lineage>
        <taxon>Bacteria</taxon>
        <taxon>Bacillati</taxon>
        <taxon>Bacillota</taxon>
        <taxon>Bacilli</taxon>
        <taxon>Lactobacillales</taxon>
        <taxon>Lactobacillaceae</taxon>
        <taxon>Lactobacillus</taxon>
    </lineage>
</organism>
<feature type="region of interest" description="Disordered" evidence="1">
    <location>
        <begin position="70"/>
        <end position="93"/>
    </location>
</feature>
<comment type="caution">
    <text evidence="3">The sequence shown here is derived from an EMBL/GenBank/DDBJ whole genome shotgun (WGS) entry which is preliminary data.</text>
</comment>
<accession>A0A437STM4</accession>
<gene>
    <name evidence="3" type="ORF">EJK17_08530</name>
</gene>
<reference evidence="3 4" key="1">
    <citation type="submission" date="2018-12" db="EMBL/GenBank/DDBJ databases">
        <authorList>
            <person name="Meng J."/>
        </authorList>
    </citation>
    <scope>NUCLEOTIDE SEQUENCE [LARGE SCALE GENOMIC DNA]</scope>
    <source>
        <strain evidence="3 4">HT111-2</strain>
    </source>
</reference>
<evidence type="ECO:0000313" key="3">
    <source>
        <dbReference type="EMBL" id="RVU70280.1"/>
    </source>
</evidence>
<name>A0A437STM4_9LACO</name>
<dbReference type="Proteomes" id="UP000288291">
    <property type="component" value="Unassembled WGS sequence"/>
</dbReference>
<keyword evidence="2" id="KW-1133">Transmembrane helix</keyword>
<sequence>MTFAGIVSLVLVAAIVLALLFVFFHIFIALIPVAAVAILLIWLYYRFFAKKDKNLSSTKTQTEYDWFRSYSNQTPPRKKAKNVTTKDIDDKNK</sequence>
<protein>
    <submittedName>
        <fullName evidence="3">Uncharacterized protein</fullName>
    </submittedName>
</protein>
<dbReference type="EMBL" id="RXIA01000024">
    <property type="protein sequence ID" value="RVU70280.1"/>
    <property type="molecule type" value="Genomic_DNA"/>
</dbReference>